<dbReference type="SUPFAM" id="SSF53474">
    <property type="entry name" value="alpha/beta-Hydrolases"/>
    <property type="match status" value="1"/>
</dbReference>
<dbReference type="Pfam" id="PF00561">
    <property type="entry name" value="Abhydrolase_1"/>
    <property type="match status" value="1"/>
</dbReference>
<dbReference type="GO" id="GO:0016020">
    <property type="term" value="C:membrane"/>
    <property type="evidence" value="ECO:0007669"/>
    <property type="project" value="TreeGrafter"/>
</dbReference>
<protein>
    <submittedName>
        <fullName evidence="4">Proline iminopeptidase</fullName>
        <ecNumber evidence="4">3.4.11.5</ecNumber>
    </submittedName>
</protein>
<evidence type="ECO:0000313" key="5">
    <source>
        <dbReference type="Proteomes" id="UP000570514"/>
    </source>
</evidence>
<reference evidence="4 5" key="1">
    <citation type="submission" date="2020-03" db="EMBL/GenBank/DDBJ databases">
        <title>Genomic Encyclopedia of Type Strains, Phase IV (KMG-IV): sequencing the most valuable type-strain genomes for metagenomic binning, comparative biology and taxonomic classification.</title>
        <authorList>
            <person name="Goeker M."/>
        </authorList>
    </citation>
    <scope>NUCLEOTIDE SEQUENCE [LARGE SCALE GENOMIC DNA]</scope>
    <source>
        <strain evidence="4 5">DSM 19867</strain>
    </source>
</reference>
<dbReference type="InterPro" id="IPR050266">
    <property type="entry name" value="AB_hydrolase_sf"/>
</dbReference>
<dbReference type="GO" id="GO:0004177">
    <property type="term" value="F:aminopeptidase activity"/>
    <property type="evidence" value="ECO:0007669"/>
    <property type="project" value="UniProtKB-KW"/>
</dbReference>
<comment type="caution">
    <text evidence="4">The sequence shown here is derived from an EMBL/GenBank/DDBJ whole genome shotgun (WGS) entry which is preliminary data.</text>
</comment>
<sequence length="320" mass="35416">MLNRRTVLCSTTAFAVLSAARAEPNNLVAVRGTRLYVERFGNKKAMPIVYVHGGPGSGSYDAGLYQGARLSAGAQLICLDQRGVLRSDPETAVTVNDIIEDLEGVRQALGIRRWVLWGHSFGGYYATKYALRYPSAVAGLVYENITLDPDGSMKHMLRACAALLDQKGFTAERDAALALIDAPVSTRERLLSYSRLSMKLGADRQRLYVHQEAMLDFFPKLVAASGLGARWRQEGAHYDALIKDDALLEDLRPLMPQITAPALMIRGRYDLATPPEQVEAYLKGPRRKLEVFEESSHFVHAEEADGFARSVLRFMKTLPA</sequence>
<evidence type="ECO:0000313" key="4">
    <source>
        <dbReference type="EMBL" id="NIK87076.1"/>
    </source>
</evidence>
<dbReference type="RefSeq" id="WP_167080350.1">
    <property type="nucleotide sequence ID" value="NZ_BAAADC010000001.1"/>
</dbReference>
<keyword evidence="2 4" id="KW-0378">Hydrolase</keyword>
<organism evidence="4 5">
    <name type="scientific">Rhizomicrobium palustre</name>
    <dbReference type="NCBI Taxonomy" id="189966"/>
    <lineage>
        <taxon>Bacteria</taxon>
        <taxon>Pseudomonadati</taxon>
        <taxon>Pseudomonadota</taxon>
        <taxon>Alphaproteobacteria</taxon>
        <taxon>Micropepsales</taxon>
        <taxon>Micropepsaceae</taxon>
        <taxon>Rhizomicrobium</taxon>
    </lineage>
</organism>
<keyword evidence="4" id="KW-0645">Protease</keyword>
<dbReference type="EMBL" id="JAASRM010000001">
    <property type="protein sequence ID" value="NIK87076.1"/>
    <property type="molecule type" value="Genomic_DNA"/>
</dbReference>
<name>A0A846MUP4_9PROT</name>
<dbReference type="InterPro" id="IPR000073">
    <property type="entry name" value="AB_hydrolase_1"/>
</dbReference>
<dbReference type="InterPro" id="IPR002410">
    <property type="entry name" value="Peptidase_S33"/>
</dbReference>
<evidence type="ECO:0000256" key="1">
    <source>
        <dbReference type="ARBA" id="ARBA00010088"/>
    </source>
</evidence>
<dbReference type="EC" id="3.4.11.5" evidence="4"/>
<dbReference type="PANTHER" id="PTHR43798">
    <property type="entry name" value="MONOACYLGLYCEROL LIPASE"/>
    <property type="match status" value="1"/>
</dbReference>
<evidence type="ECO:0000256" key="2">
    <source>
        <dbReference type="ARBA" id="ARBA00022801"/>
    </source>
</evidence>
<keyword evidence="5" id="KW-1185">Reference proteome</keyword>
<keyword evidence="4" id="KW-0031">Aminopeptidase</keyword>
<gene>
    <name evidence="4" type="ORF">FHS83_000394</name>
</gene>
<feature type="domain" description="AB hydrolase-1" evidence="3">
    <location>
        <begin position="47"/>
        <end position="303"/>
    </location>
</feature>
<dbReference type="GO" id="GO:0006508">
    <property type="term" value="P:proteolysis"/>
    <property type="evidence" value="ECO:0007669"/>
    <property type="project" value="InterPro"/>
</dbReference>
<accession>A0A846MUP4</accession>
<dbReference type="InterPro" id="IPR029058">
    <property type="entry name" value="AB_hydrolase_fold"/>
</dbReference>
<dbReference type="PANTHER" id="PTHR43798:SF33">
    <property type="entry name" value="HYDROLASE, PUTATIVE (AFU_ORTHOLOGUE AFUA_2G14860)-RELATED"/>
    <property type="match status" value="1"/>
</dbReference>
<dbReference type="PRINTS" id="PR00793">
    <property type="entry name" value="PROAMNOPTASE"/>
</dbReference>
<proteinExistence type="inferred from homology"/>
<dbReference type="Gene3D" id="3.40.50.1820">
    <property type="entry name" value="alpha/beta hydrolase"/>
    <property type="match status" value="1"/>
</dbReference>
<dbReference type="Proteomes" id="UP000570514">
    <property type="component" value="Unassembled WGS sequence"/>
</dbReference>
<dbReference type="AlphaFoldDB" id="A0A846MUP4"/>
<comment type="similarity">
    <text evidence="1">Belongs to the peptidase S33 family.</text>
</comment>
<evidence type="ECO:0000259" key="3">
    <source>
        <dbReference type="Pfam" id="PF00561"/>
    </source>
</evidence>